<feature type="region of interest" description="Disordered" evidence="8">
    <location>
        <begin position="201"/>
        <end position="233"/>
    </location>
</feature>
<feature type="compositionally biased region" description="Basic and acidic residues" evidence="8">
    <location>
        <begin position="214"/>
        <end position="233"/>
    </location>
</feature>
<evidence type="ECO:0000313" key="9">
    <source>
        <dbReference type="EMBL" id="KAK5874122.1"/>
    </source>
</evidence>
<evidence type="ECO:0000256" key="4">
    <source>
        <dbReference type="ARBA" id="ARBA00016397"/>
    </source>
</evidence>
<evidence type="ECO:0000256" key="7">
    <source>
        <dbReference type="ARBA" id="ARBA00023328"/>
    </source>
</evidence>
<keyword evidence="5" id="KW-0158">Chromosome</keyword>
<dbReference type="EMBL" id="JAUZQC010000003">
    <property type="protein sequence ID" value="KAK5874122.1"/>
    <property type="molecule type" value="Genomic_DNA"/>
</dbReference>
<accession>A0AAN8AYH6</accession>
<comment type="similarity">
    <text evidence="3">Belongs to the CENP-Q/OKP1 family.</text>
</comment>
<keyword evidence="7" id="KW-0137">Centromere</keyword>
<reference evidence="9 10" key="2">
    <citation type="journal article" date="2023" name="Mol. Biol. Evol.">
        <title>Genomics of Secondarily Temperate Adaptation in the Only Non-Antarctic Icefish.</title>
        <authorList>
            <person name="Rivera-Colon A.G."/>
            <person name="Rayamajhi N."/>
            <person name="Minhas B.F."/>
            <person name="Madrigal G."/>
            <person name="Bilyk K.T."/>
            <person name="Yoon V."/>
            <person name="Hune M."/>
            <person name="Gregory S."/>
            <person name="Cheng C.H.C."/>
            <person name="Catchen J.M."/>
        </authorList>
    </citation>
    <scope>NUCLEOTIDE SEQUENCE [LARGE SCALE GENOMIC DNA]</scope>
    <source>
        <strain evidence="9">JMC-PN-2008</strain>
    </source>
</reference>
<keyword evidence="6" id="KW-0539">Nucleus</keyword>
<gene>
    <name evidence="9" type="ORF">PBY51_019097</name>
</gene>
<evidence type="ECO:0000256" key="6">
    <source>
        <dbReference type="ARBA" id="ARBA00023242"/>
    </source>
</evidence>
<comment type="subcellular location">
    <subcellularLocation>
        <location evidence="2">Chromosome</location>
        <location evidence="2">Centromere</location>
    </subcellularLocation>
    <subcellularLocation>
        <location evidence="1">Nucleus</location>
    </subcellularLocation>
</comment>
<dbReference type="Pfam" id="PF13094">
    <property type="entry name" value="CENP-Q"/>
    <property type="match status" value="1"/>
</dbReference>
<dbReference type="Proteomes" id="UP001346869">
    <property type="component" value="Unassembled WGS sequence"/>
</dbReference>
<dbReference type="PANTHER" id="PTHR31345:SF3">
    <property type="entry name" value="CENTROMERE PROTEIN Q"/>
    <property type="match status" value="1"/>
</dbReference>
<protein>
    <recommendedName>
        <fullName evidence="4">Centromere protein Q</fullName>
    </recommendedName>
</protein>
<keyword evidence="10" id="KW-1185">Reference proteome</keyword>
<dbReference type="GO" id="GO:0005634">
    <property type="term" value="C:nucleus"/>
    <property type="evidence" value="ECO:0007669"/>
    <property type="project" value="UniProtKB-SubCell"/>
</dbReference>
<organism evidence="9 10">
    <name type="scientific">Eleginops maclovinus</name>
    <name type="common">Patagonian blennie</name>
    <name type="synonym">Eleginus maclovinus</name>
    <dbReference type="NCBI Taxonomy" id="56733"/>
    <lineage>
        <taxon>Eukaryota</taxon>
        <taxon>Metazoa</taxon>
        <taxon>Chordata</taxon>
        <taxon>Craniata</taxon>
        <taxon>Vertebrata</taxon>
        <taxon>Euteleostomi</taxon>
        <taxon>Actinopterygii</taxon>
        <taxon>Neopterygii</taxon>
        <taxon>Teleostei</taxon>
        <taxon>Neoteleostei</taxon>
        <taxon>Acanthomorphata</taxon>
        <taxon>Eupercaria</taxon>
        <taxon>Perciformes</taxon>
        <taxon>Notothenioidei</taxon>
        <taxon>Eleginopidae</taxon>
        <taxon>Eleginops</taxon>
    </lineage>
</organism>
<dbReference type="AlphaFoldDB" id="A0AAN8AYH6"/>
<proteinExistence type="inferred from homology"/>
<evidence type="ECO:0000313" key="10">
    <source>
        <dbReference type="Proteomes" id="UP001346869"/>
    </source>
</evidence>
<dbReference type="PANTHER" id="PTHR31345">
    <property type="entry name" value="CENTROMERE PROTEIN Q"/>
    <property type="match status" value="1"/>
</dbReference>
<evidence type="ECO:0000256" key="8">
    <source>
        <dbReference type="SAM" id="MobiDB-lite"/>
    </source>
</evidence>
<dbReference type="GO" id="GO:0000775">
    <property type="term" value="C:chromosome, centromeric region"/>
    <property type="evidence" value="ECO:0007669"/>
    <property type="project" value="UniProtKB-SubCell"/>
</dbReference>
<comment type="caution">
    <text evidence="9">The sequence shown here is derived from an EMBL/GenBank/DDBJ whole genome shotgun (WGS) entry which is preliminary data.</text>
</comment>
<sequence length="233" mass="26066">MKPVRGSNRAASTAPNLKKKKKTDQTTEQQSAENQDPKPSGKSTKPKAAQKRKAEGSPSVPLKVKGEEKWKPMPGSSIIALEKMTDISTLATIALMRKEKKEIQEHLNIIKSRFLAKCAELKVPVQKQNDLEQSYQRHQEEAKKSAVGKTTLSKLEENLKSVVCALEKIEEQTVSLQHTCSKLRDQVKEEEEKAKEILQLAKQAKPNLPSLPPQKDKTTLEARLKKIIPESDS</sequence>
<feature type="region of interest" description="Disordered" evidence="8">
    <location>
        <begin position="1"/>
        <end position="72"/>
    </location>
</feature>
<evidence type="ECO:0000256" key="1">
    <source>
        <dbReference type="ARBA" id="ARBA00004123"/>
    </source>
</evidence>
<evidence type="ECO:0000256" key="2">
    <source>
        <dbReference type="ARBA" id="ARBA00004584"/>
    </source>
</evidence>
<dbReference type="InterPro" id="IPR025212">
    <property type="entry name" value="CAD_CENP-Q"/>
</dbReference>
<name>A0AAN8AYH6_ELEMC</name>
<reference evidence="9 10" key="1">
    <citation type="journal article" date="2023" name="Genes (Basel)">
        <title>Chromosome-Level Genome Assembly and Circadian Gene Repertoire of the Patagonia Blennie Eleginops maclovinus-The Closest Ancestral Proxy of Antarctic Cryonotothenioids.</title>
        <authorList>
            <person name="Cheng C.C."/>
            <person name="Rivera-Colon A.G."/>
            <person name="Minhas B.F."/>
            <person name="Wilson L."/>
            <person name="Rayamajhi N."/>
            <person name="Vargas-Chacoff L."/>
            <person name="Catchen J.M."/>
        </authorList>
    </citation>
    <scope>NUCLEOTIDE SEQUENCE [LARGE SCALE GENOMIC DNA]</scope>
    <source>
        <strain evidence="9">JMC-PN-2008</strain>
    </source>
</reference>
<evidence type="ECO:0000256" key="5">
    <source>
        <dbReference type="ARBA" id="ARBA00022454"/>
    </source>
</evidence>
<evidence type="ECO:0000256" key="3">
    <source>
        <dbReference type="ARBA" id="ARBA00008191"/>
    </source>
</evidence>